<dbReference type="KEGG" id="sle:sle_16930"/>
<protein>
    <submittedName>
        <fullName evidence="1">IS4 Family Transposase</fullName>
    </submittedName>
</protein>
<sequence>MTSRFTVLTVRPAGTQSLAVAQEAGGGRDRLDGVLPTRTLLA</sequence>
<name>A0A0F7VNH1_STRLW</name>
<evidence type="ECO:0000313" key="2">
    <source>
        <dbReference type="Proteomes" id="UP000035016"/>
    </source>
</evidence>
<gene>
    <name evidence="1" type="primary">sle_16930</name>
</gene>
<reference evidence="1 2" key="1">
    <citation type="submission" date="2015-02" db="EMBL/GenBank/DDBJ databases">
        <authorList>
            <person name="Gomez-Escribano P.J."/>
        </authorList>
    </citation>
    <scope>NUCLEOTIDE SEQUENCE [LARGE SCALE GENOMIC DNA]</scope>
    <source>
        <strain evidence="2">C34 (DSM 42122 / NRRL B-24963)</strain>
    </source>
</reference>
<accession>A0A0F7VNH1</accession>
<organism evidence="1 2">
    <name type="scientific">Streptomyces leeuwenhoekii</name>
    <dbReference type="NCBI Taxonomy" id="1437453"/>
    <lineage>
        <taxon>Bacteria</taxon>
        <taxon>Bacillati</taxon>
        <taxon>Actinomycetota</taxon>
        <taxon>Actinomycetes</taxon>
        <taxon>Kitasatosporales</taxon>
        <taxon>Streptomycetaceae</taxon>
        <taxon>Streptomyces</taxon>
    </lineage>
</organism>
<evidence type="ECO:0000313" key="1">
    <source>
        <dbReference type="EMBL" id="CQR61155.1"/>
    </source>
</evidence>
<proteinExistence type="predicted"/>
<dbReference type="Proteomes" id="UP000035016">
    <property type="component" value="Chromosome Chromosome"/>
</dbReference>
<dbReference type="AlphaFoldDB" id="A0A0F7VNH1"/>
<dbReference type="EMBL" id="LN831790">
    <property type="protein sequence ID" value="CQR61155.1"/>
    <property type="molecule type" value="Genomic_DNA"/>
</dbReference>